<evidence type="ECO:0000259" key="1">
    <source>
        <dbReference type="PROSITE" id="PS51704"/>
    </source>
</evidence>
<dbReference type="Pfam" id="PF03009">
    <property type="entry name" value="GDPD"/>
    <property type="match status" value="1"/>
</dbReference>
<dbReference type="Gene3D" id="3.20.20.190">
    <property type="entry name" value="Phosphatidylinositol (PI) phosphodiesterase"/>
    <property type="match status" value="1"/>
</dbReference>
<dbReference type="PANTHER" id="PTHR46211:SF1">
    <property type="entry name" value="GLYCEROPHOSPHODIESTER PHOSPHODIESTERASE, CYTOPLASMIC"/>
    <property type="match status" value="1"/>
</dbReference>
<comment type="caution">
    <text evidence="2">The sequence shown here is derived from an EMBL/GenBank/DDBJ whole genome shotgun (WGS) entry which is preliminary data.</text>
</comment>
<dbReference type="SUPFAM" id="SSF51695">
    <property type="entry name" value="PLC-like phosphodiesterases"/>
    <property type="match status" value="1"/>
</dbReference>
<evidence type="ECO:0000313" key="2">
    <source>
        <dbReference type="EMBL" id="MEY8537629.1"/>
    </source>
</evidence>
<proteinExistence type="predicted"/>
<reference evidence="2 3" key="1">
    <citation type="submission" date="2024-03" db="EMBL/GenBank/DDBJ databases">
        <title>Mouse gut bacterial collection (mGBC) of GemPharmatech.</title>
        <authorList>
            <person name="He Y."/>
            <person name="Dong L."/>
            <person name="Wu D."/>
            <person name="Gao X."/>
            <person name="Lin Z."/>
        </authorList>
    </citation>
    <scope>NUCLEOTIDE SEQUENCE [LARGE SCALE GENOMIC DNA]</scope>
    <source>
        <strain evidence="2 3">20-218</strain>
    </source>
</reference>
<accession>A0ABV4D7E7</accession>
<organism evidence="2 3">
    <name type="scientific">Lactococcus muris</name>
    <dbReference type="NCBI Taxonomy" id="2941330"/>
    <lineage>
        <taxon>Bacteria</taxon>
        <taxon>Bacillati</taxon>
        <taxon>Bacillota</taxon>
        <taxon>Bacilli</taxon>
        <taxon>Lactobacillales</taxon>
        <taxon>Streptococcaceae</taxon>
        <taxon>Lactococcus</taxon>
    </lineage>
</organism>
<evidence type="ECO:0000313" key="3">
    <source>
        <dbReference type="Proteomes" id="UP001565242"/>
    </source>
</evidence>
<dbReference type="CDD" id="cd08563">
    <property type="entry name" value="GDPD_TtGDE_like"/>
    <property type="match status" value="1"/>
</dbReference>
<dbReference type="PROSITE" id="PS51704">
    <property type="entry name" value="GP_PDE"/>
    <property type="match status" value="1"/>
</dbReference>
<sequence length="265" mass="30194">MITRKADVLTVNFEKNSPPQGTCLIFAHRGSKCNRPENTLAAFQEALHVNSDGIELDVHLSKDNHLVVIHDEKVNRTTSGRGRVCDMTLAQLKQLDAGSWFDKAFYKEKIPTLEEVLNLLLKENFAGYLNIEIKTDIINYPGIEKQLFTLMNTQTFPFKVIYSSFNVNTLRNLHALGIKDEIAYLAGKTFQRVDLSVVGSFITSLHLKKNYVFRHKKLLAPGSKPIRLWGIHSEKDMYSAFQHNISGIFTDFPEKALKIRKISQK</sequence>
<protein>
    <submittedName>
        <fullName evidence="2">Glycerophosphodiester phosphodiesterase</fullName>
    </submittedName>
</protein>
<dbReference type="PANTHER" id="PTHR46211">
    <property type="entry name" value="GLYCEROPHOSPHORYL DIESTER PHOSPHODIESTERASE"/>
    <property type="match status" value="1"/>
</dbReference>
<name>A0ABV4D7E7_9LACT</name>
<keyword evidence="3" id="KW-1185">Reference proteome</keyword>
<dbReference type="InterPro" id="IPR030395">
    <property type="entry name" value="GP_PDE_dom"/>
</dbReference>
<dbReference type="EMBL" id="JBCLSQ010000007">
    <property type="protein sequence ID" value="MEY8537629.1"/>
    <property type="molecule type" value="Genomic_DNA"/>
</dbReference>
<dbReference type="InterPro" id="IPR017946">
    <property type="entry name" value="PLC-like_Pdiesterase_TIM-brl"/>
</dbReference>
<dbReference type="Proteomes" id="UP001565242">
    <property type="component" value="Unassembled WGS sequence"/>
</dbReference>
<gene>
    <name evidence="2" type="ORF">AALM99_04075</name>
</gene>
<feature type="domain" description="GP-PDE" evidence="1">
    <location>
        <begin position="23"/>
        <end position="260"/>
    </location>
</feature>